<dbReference type="RefSeq" id="WP_011399504.1">
    <property type="nucleotide sequence ID" value="NC_007645.1"/>
</dbReference>
<evidence type="ECO:0000313" key="2">
    <source>
        <dbReference type="Proteomes" id="UP000000238"/>
    </source>
</evidence>
<proteinExistence type="predicted"/>
<protein>
    <submittedName>
        <fullName evidence="1">Uncharacterized protein</fullName>
    </submittedName>
</protein>
<sequence>MTWRKRLTWGGLITLLALCILTGVAWWFAPQWLPPLAQELAGRAGVDIRKLEIGRPGWGGWRLREVELGLDGGAIIYGEDVKIGWRCCQKIEESLTAKAQRIVYTPATKAAGEQSAPVAVSALLYSVAQRIPFITVEVEQLQAPAGEQTLTASLSLERTPEGLDLQIQTQYQDAPMSLTLNWMAPTSLSLSLASDQRMTLTAKGELGDDGAWRFTGEHSADWSALLAAIRMPQEPITSLQTSGGFELTFPDVVGSTPWSFNIKPTFQTQLVQQNIRVSGETEIELTGAMAPEVAVIQPSTVLVDVPQWPESAQSLPLSWRVRTLEAVRCEQLSAEPSCPDALKLELHSKPASATEPQLNAKATLQYAAATKTVSMALQTDATLNDPQYPQKVEVALEGHVKLGADMQVSLNKGARIAWSGWSFQEASMELKDGSIEFGKTALTINTGGQETQPGRGKPAFSWNLATDAKAKINLSHQGRNAEVAFTGRIKADDKRIAVDKAQLKTLGLSSPLEIIYRPAERKGWLSYDVEGKPTNFNFVKSFIASFPEALTLSLGTVSVRGAVNWTMKDALAIDGRANVALSNWGATYEEIKAKGLSLTTDLQFTGQDATFNQPLRLAINSVEASDMMQATEAAIDVSGRVDFAKGLNCDLQLERASVGLFDGKARLVQPAKVQCPLTHSDLWVEVSNLDLGKLVALESDKIKASGRIAGLLPISIKDGGVTANNGRIAAQSSGSINLVDVDYWRALSAANPSLQFAVDALENFNYNSLVSRVDYQQNGVLLFDIQLAGKSANKRYSGAPIALNVNLQTNIIDNLRSILVPGSIQKKLEKGTY</sequence>
<dbReference type="eggNOG" id="COG2911">
    <property type="taxonomic scope" value="Bacteria"/>
</dbReference>
<dbReference type="HOGENOM" id="CLU_326193_0_0_6"/>
<accession>Q2SA79</accession>
<dbReference type="KEGG" id="hch:HCH_05794"/>
<dbReference type="EMBL" id="CP000155">
    <property type="protein sequence ID" value="ABC32445.1"/>
    <property type="molecule type" value="Genomic_DNA"/>
</dbReference>
<dbReference type="InterPro" id="IPR021730">
    <property type="entry name" value="YdbH"/>
</dbReference>
<dbReference type="AlphaFoldDB" id="Q2SA79"/>
<dbReference type="Pfam" id="PF11739">
    <property type="entry name" value="YdbH-like"/>
    <property type="match status" value="1"/>
</dbReference>
<evidence type="ECO:0000313" key="1">
    <source>
        <dbReference type="EMBL" id="ABC32445.1"/>
    </source>
</evidence>
<gene>
    <name evidence="1" type="ordered locus">HCH_05794</name>
</gene>
<reference evidence="1 2" key="1">
    <citation type="journal article" date="2005" name="Nucleic Acids Res.">
        <title>Genomic blueprint of Hahella chejuensis, a marine microbe producing an algicidal agent.</title>
        <authorList>
            <person name="Jeong H."/>
            <person name="Yim J.H."/>
            <person name="Lee C."/>
            <person name="Choi S.-H."/>
            <person name="Park Y.K."/>
            <person name="Yoon S.H."/>
            <person name="Hur C.-G."/>
            <person name="Kang H.-Y."/>
            <person name="Kim D."/>
            <person name="Lee H.H."/>
            <person name="Park K.H."/>
            <person name="Park S.-H."/>
            <person name="Park H.-S."/>
            <person name="Lee H.K."/>
            <person name="Oh T.K."/>
            <person name="Kim J.F."/>
        </authorList>
    </citation>
    <scope>NUCLEOTIDE SEQUENCE [LARGE SCALE GENOMIC DNA]</scope>
    <source>
        <strain evidence="1 2">KCTC 2396</strain>
    </source>
</reference>
<name>Q2SA79_HAHCH</name>
<dbReference type="OrthoDB" id="6188934at2"/>
<organism evidence="1 2">
    <name type="scientific">Hahella chejuensis (strain KCTC 2396)</name>
    <dbReference type="NCBI Taxonomy" id="349521"/>
    <lineage>
        <taxon>Bacteria</taxon>
        <taxon>Pseudomonadati</taxon>
        <taxon>Pseudomonadota</taxon>
        <taxon>Gammaproteobacteria</taxon>
        <taxon>Oceanospirillales</taxon>
        <taxon>Hahellaceae</taxon>
        <taxon>Hahella</taxon>
    </lineage>
</organism>
<keyword evidence="2" id="KW-1185">Reference proteome</keyword>
<dbReference type="Proteomes" id="UP000000238">
    <property type="component" value="Chromosome"/>
</dbReference>
<dbReference type="STRING" id="349521.HCH_05794"/>